<dbReference type="SMART" id="SM00857">
    <property type="entry name" value="Resolvase"/>
    <property type="match status" value="1"/>
</dbReference>
<dbReference type="EMBL" id="DWUY01000112">
    <property type="protein sequence ID" value="HJD28415.1"/>
    <property type="molecule type" value="Genomic_DNA"/>
</dbReference>
<dbReference type="GO" id="GO:0000150">
    <property type="term" value="F:DNA strand exchange activity"/>
    <property type="evidence" value="ECO:0007669"/>
    <property type="project" value="InterPro"/>
</dbReference>
<dbReference type="InterPro" id="IPR036162">
    <property type="entry name" value="Resolvase-like_N_sf"/>
</dbReference>
<feature type="non-terminal residue" evidence="2">
    <location>
        <position position="133"/>
    </location>
</feature>
<proteinExistence type="predicted"/>
<reference evidence="2" key="2">
    <citation type="submission" date="2021-04" db="EMBL/GenBank/DDBJ databases">
        <authorList>
            <person name="Gilroy R."/>
        </authorList>
    </citation>
    <scope>NUCLEOTIDE SEQUENCE</scope>
    <source>
        <strain evidence="2">ChiBcec6-4105</strain>
    </source>
</reference>
<reference evidence="2" key="1">
    <citation type="journal article" date="2021" name="PeerJ">
        <title>Extensive microbial diversity within the chicken gut microbiome revealed by metagenomics and culture.</title>
        <authorList>
            <person name="Gilroy R."/>
            <person name="Ravi A."/>
            <person name="Getino M."/>
            <person name="Pursley I."/>
            <person name="Horton D.L."/>
            <person name="Alikhan N.F."/>
            <person name="Baker D."/>
            <person name="Gharbi K."/>
            <person name="Hall N."/>
            <person name="Watson M."/>
            <person name="Adriaenssens E.M."/>
            <person name="Foster-Nyarko E."/>
            <person name="Jarju S."/>
            <person name="Secka A."/>
            <person name="Antonio M."/>
            <person name="Oren A."/>
            <person name="Chaudhuri R.R."/>
            <person name="La Ragione R."/>
            <person name="Hildebrand F."/>
            <person name="Pallen M.J."/>
        </authorList>
    </citation>
    <scope>NUCLEOTIDE SEQUENCE</scope>
    <source>
        <strain evidence="2">ChiBcec6-4105</strain>
    </source>
</reference>
<dbReference type="SUPFAM" id="SSF53041">
    <property type="entry name" value="Resolvase-like"/>
    <property type="match status" value="1"/>
</dbReference>
<dbReference type="CDD" id="cd00338">
    <property type="entry name" value="Ser_Recombinase"/>
    <property type="match status" value="1"/>
</dbReference>
<accession>A0A9D2QU06</accession>
<dbReference type="PANTHER" id="PTHR30461">
    <property type="entry name" value="DNA-INVERTASE FROM LAMBDOID PROPHAGE"/>
    <property type="match status" value="1"/>
</dbReference>
<gene>
    <name evidence="2" type="ORF">H9914_05405</name>
</gene>
<dbReference type="PANTHER" id="PTHR30461:SF23">
    <property type="entry name" value="DNA RECOMBINASE-RELATED"/>
    <property type="match status" value="1"/>
</dbReference>
<organism evidence="2 3">
    <name type="scientific">Candidatus Blautia avicola</name>
    <dbReference type="NCBI Taxonomy" id="2838483"/>
    <lineage>
        <taxon>Bacteria</taxon>
        <taxon>Bacillati</taxon>
        <taxon>Bacillota</taxon>
        <taxon>Clostridia</taxon>
        <taxon>Lachnospirales</taxon>
        <taxon>Lachnospiraceae</taxon>
        <taxon>Blautia</taxon>
    </lineage>
</organism>
<dbReference type="InterPro" id="IPR050639">
    <property type="entry name" value="SSR_resolvase"/>
</dbReference>
<name>A0A9D2QU06_9FIRM</name>
<evidence type="ECO:0000313" key="2">
    <source>
        <dbReference type="EMBL" id="HJD28415.1"/>
    </source>
</evidence>
<dbReference type="Pfam" id="PF00239">
    <property type="entry name" value="Resolvase"/>
    <property type="match status" value="1"/>
</dbReference>
<dbReference type="PROSITE" id="PS51736">
    <property type="entry name" value="RECOMBINASES_3"/>
    <property type="match status" value="1"/>
</dbReference>
<dbReference type="GO" id="GO:0003677">
    <property type="term" value="F:DNA binding"/>
    <property type="evidence" value="ECO:0007669"/>
    <property type="project" value="InterPro"/>
</dbReference>
<dbReference type="Proteomes" id="UP000823892">
    <property type="component" value="Unassembled WGS sequence"/>
</dbReference>
<dbReference type="AlphaFoldDB" id="A0A9D2QU06"/>
<protein>
    <submittedName>
        <fullName evidence="2">Recombinase family protein</fullName>
    </submittedName>
</protein>
<comment type="caution">
    <text evidence="2">The sequence shown here is derived from an EMBL/GenBank/DDBJ whole genome shotgun (WGS) entry which is preliminary data.</text>
</comment>
<dbReference type="Gene3D" id="3.40.50.1390">
    <property type="entry name" value="Resolvase, N-terminal catalytic domain"/>
    <property type="match status" value="1"/>
</dbReference>
<evidence type="ECO:0000313" key="3">
    <source>
        <dbReference type="Proteomes" id="UP000823892"/>
    </source>
</evidence>
<dbReference type="InterPro" id="IPR006119">
    <property type="entry name" value="Resolv_N"/>
</dbReference>
<sequence length="133" mass="15423">MAQKTVTEIPANPLLGDLRKRKRKLRVAAYCRVSTEEEEQQNSFEVQVAYYTDKITHHEGWQLAGIFADDGISGVSTKKRDQFNKMIELCRKKKIDLILTKSISRFARNTLDCIKHVRILKSWGIPVIFEKEN</sequence>
<evidence type="ECO:0000259" key="1">
    <source>
        <dbReference type="PROSITE" id="PS51736"/>
    </source>
</evidence>
<feature type="domain" description="Resolvase/invertase-type recombinase catalytic" evidence="1">
    <location>
        <begin position="26"/>
        <end position="133"/>
    </location>
</feature>